<dbReference type="PANTHER" id="PTHR11108:SF1">
    <property type="entry name" value="FERROCHELATASE, MITOCHONDRIAL"/>
    <property type="match status" value="1"/>
</dbReference>
<keyword evidence="2 9" id="KW-0963">Cytoplasm</keyword>
<dbReference type="NCBIfam" id="TIGR00109">
    <property type="entry name" value="hemH"/>
    <property type="match status" value="1"/>
</dbReference>
<comment type="similarity">
    <text evidence="1 9 10">Belongs to the ferrochelatase family.</text>
</comment>
<accession>A0A7X9FS63</accession>
<evidence type="ECO:0000256" key="10">
    <source>
        <dbReference type="RuleBase" id="RU000607"/>
    </source>
</evidence>
<sequence length="343" mass="38321">MIKTFSQKIGVLIAQLGTPDEPTPSALRRYLKEFLSDSRVVGQSGLLWWFLLNGIILPLRSRRSARLYKEIWTDEGSPLCAITRKQAESLQEALGDNFVVDFGMRYGNPSLGTSLRKLSEDGCESIILFPMYPQYSNGTSASAYEAVFKALLKLDFIPALTVLPPYYENDHYIKALSQSINEALEASDGKAERLILSYHGLPLKFIEAGDPYHDMCKATTAKLKPLLKLEQRKILHCYQSRFGRKKWLEPCTSQTLKALAKEGVKQVAVACPGFLADCLETLSEVAIEMKNDFLSKGGKSFNFIPCLNAQECWIQGMKELIIARTPHISLVSSPSHSDGRMSD</sequence>
<keyword evidence="7 9" id="KW-0627">Porphyrin biosynthesis</keyword>
<dbReference type="InterPro" id="IPR033644">
    <property type="entry name" value="Ferrochelatase_C"/>
</dbReference>
<dbReference type="CDD" id="cd00419">
    <property type="entry name" value="Ferrochelatase_C"/>
    <property type="match status" value="1"/>
</dbReference>
<evidence type="ECO:0000256" key="2">
    <source>
        <dbReference type="ARBA" id="ARBA00022490"/>
    </source>
</evidence>
<proteinExistence type="inferred from homology"/>
<dbReference type="EC" id="4.98.1.1" evidence="9 10"/>
<evidence type="ECO:0000256" key="1">
    <source>
        <dbReference type="ARBA" id="ARBA00007718"/>
    </source>
</evidence>
<evidence type="ECO:0000256" key="3">
    <source>
        <dbReference type="ARBA" id="ARBA00022723"/>
    </source>
</evidence>
<evidence type="ECO:0000256" key="4">
    <source>
        <dbReference type="ARBA" id="ARBA00023004"/>
    </source>
</evidence>
<comment type="function">
    <text evidence="9 10">Catalyzes the ferrous insertion into protoporphyrin IX.</text>
</comment>
<dbReference type="HAMAP" id="MF_00323">
    <property type="entry name" value="Ferrochelatase"/>
    <property type="match status" value="1"/>
</dbReference>
<keyword evidence="3 9" id="KW-0479">Metal-binding</keyword>
<protein>
    <recommendedName>
        <fullName evidence="9 10">Ferrochelatase</fullName>
        <ecNumber evidence="9 10">4.98.1.1</ecNumber>
    </recommendedName>
    <alternativeName>
        <fullName evidence="9">Heme synthase</fullName>
    </alternativeName>
    <alternativeName>
        <fullName evidence="9">Protoheme ferro-lyase</fullName>
    </alternativeName>
</protein>
<evidence type="ECO:0000256" key="8">
    <source>
        <dbReference type="ARBA" id="ARBA00024536"/>
    </source>
</evidence>
<dbReference type="InterPro" id="IPR033659">
    <property type="entry name" value="Ferrochelatase_N"/>
</dbReference>
<organism evidence="11 12">
    <name type="scientific">SAR324 cluster bacterium</name>
    <dbReference type="NCBI Taxonomy" id="2024889"/>
    <lineage>
        <taxon>Bacteria</taxon>
        <taxon>Deltaproteobacteria</taxon>
        <taxon>SAR324 cluster</taxon>
    </lineage>
</organism>
<dbReference type="FunFam" id="3.40.50.1400:FF:000002">
    <property type="entry name" value="Ferrochelatase"/>
    <property type="match status" value="1"/>
</dbReference>
<dbReference type="AlphaFoldDB" id="A0A7X9FS63"/>
<comment type="subcellular location">
    <subcellularLocation>
        <location evidence="9 10">Cytoplasm</location>
    </subcellularLocation>
</comment>
<feature type="binding site" evidence="9">
    <location>
        <position position="199"/>
    </location>
    <ligand>
        <name>Fe(2+)</name>
        <dbReference type="ChEBI" id="CHEBI:29033"/>
    </ligand>
</feature>
<dbReference type="Gene3D" id="3.40.50.1400">
    <property type="match status" value="2"/>
</dbReference>
<keyword evidence="5 9" id="KW-0350">Heme biosynthesis</keyword>
<dbReference type="EMBL" id="JAAZON010000394">
    <property type="protein sequence ID" value="NMC63259.1"/>
    <property type="molecule type" value="Genomic_DNA"/>
</dbReference>
<keyword evidence="6 9" id="KW-0456">Lyase</keyword>
<dbReference type="InterPro" id="IPR019772">
    <property type="entry name" value="Ferrochelatase_AS"/>
</dbReference>
<evidence type="ECO:0000313" key="12">
    <source>
        <dbReference type="Proteomes" id="UP000524246"/>
    </source>
</evidence>
<name>A0A7X9FS63_9DELT</name>
<dbReference type="GO" id="GO:0004325">
    <property type="term" value="F:ferrochelatase activity"/>
    <property type="evidence" value="ECO:0007669"/>
    <property type="project" value="UniProtKB-UniRule"/>
</dbReference>
<evidence type="ECO:0000256" key="5">
    <source>
        <dbReference type="ARBA" id="ARBA00023133"/>
    </source>
</evidence>
<gene>
    <name evidence="9" type="primary">hemH</name>
    <name evidence="11" type="ORF">GYA55_08820</name>
</gene>
<comment type="catalytic activity">
    <reaction evidence="8">
        <text>Fe-coproporphyrin III + 2 H(+) = coproporphyrin III + Fe(2+)</text>
        <dbReference type="Rhea" id="RHEA:49572"/>
        <dbReference type="ChEBI" id="CHEBI:15378"/>
        <dbReference type="ChEBI" id="CHEBI:29033"/>
        <dbReference type="ChEBI" id="CHEBI:68438"/>
        <dbReference type="ChEBI" id="CHEBI:131725"/>
        <dbReference type="EC" id="4.99.1.9"/>
    </reaction>
    <physiologicalReaction direction="right-to-left" evidence="8">
        <dbReference type="Rhea" id="RHEA:49574"/>
    </physiologicalReaction>
</comment>
<evidence type="ECO:0000256" key="9">
    <source>
        <dbReference type="HAMAP-Rule" id="MF_00323"/>
    </source>
</evidence>
<dbReference type="GO" id="GO:0005737">
    <property type="term" value="C:cytoplasm"/>
    <property type="evidence" value="ECO:0007669"/>
    <property type="project" value="UniProtKB-SubCell"/>
</dbReference>
<comment type="caution">
    <text evidence="11">The sequence shown here is derived from an EMBL/GenBank/DDBJ whole genome shotgun (WGS) entry which is preliminary data.</text>
</comment>
<evidence type="ECO:0000256" key="6">
    <source>
        <dbReference type="ARBA" id="ARBA00023239"/>
    </source>
</evidence>
<dbReference type="GO" id="GO:0006783">
    <property type="term" value="P:heme biosynthetic process"/>
    <property type="evidence" value="ECO:0007669"/>
    <property type="project" value="UniProtKB-UniRule"/>
</dbReference>
<dbReference type="PROSITE" id="PS00534">
    <property type="entry name" value="FERROCHELATASE"/>
    <property type="match status" value="1"/>
</dbReference>
<comment type="pathway">
    <text evidence="9 10">Porphyrin-containing compound metabolism; protoheme biosynthesis; protoheme from protoporphyrin-IX: step 1/1.</text>
</comment>
<dbReference type="InterPro" id="IPR001015">
    <property type="entry name" value="Ferrochelatase"/>
</dbReference>
<evidence type="ECO:0000256" key="7">
    <source>
        <dbReference type="ARBA" id="ARBA00023244"/>
    </source>
</evidence>
<evidence type="ECO:0000313" key="11">
    <source>
        <dbReference type="EMBL" id="NMC63259.1"/>
    </source>
</evidence>
<dbReference type="CDD" id="cd03411">
    <property type="entry name" value="Ferrochelatase_N"/>
    <property type="match status" value="1"/>
</dbReference>
<feature type="binding site" evidence="9">
    <location>
        <position position="280"/>
    </location>
    <ligand>
        <name>Fe(2+)</name>
        <dbReference type="ChEBI" id="CHEBI:29033"/>
    </ligand>
</feature>
<comment type="catalytic activity">
    <reaction evidence="9 10">
        <text>heme b + 2 H(+) = protoporphyrin IX + Fe(2+)</text>
        <dbReference type="Rhea" id="RHEA:22584"/>
        <dbReference type="ChEBI" id="CHEBI:15378"/>
        <dbReference type="ChEBI" id="CHEBI:29033"/>
        <dbReference type="ChEBI" id="CHEBI:57306"/>
        <dbReference type="ChEBI" id="CHEBI:60344"/>
        <dbReference type="EC" id="4.98.1.1"/>
    </reaction>
</comment>
<dbReference type="Pfam" id="PF00762">
    <property type="entry name" value="Ferrochelatase"/>
    <property type="match status" value="1"/>
</dbReference>
<reference evidence="11 12" key="1">
    <citation type="journal article" date="2020" name="Biotechnol. Biofuels">
        <title>New insights from the biogas microbiome by comprehensive genome-resolved metagenomics of nearly 1600 species originating from multiple anaerobic digesters.</title>
        <authorList>
            <person name="Campanaro S."/>
            <person name="Treu L."/>
            <person name="Rodriguez-R L.M."/>
            <person name="Kovalovszki A."/>
            <person name="Ziels R.M."/>
            <person name="Maus I."/>
            <person name="Zhu X."/>
            <person name="Kougias P.G."/>
            <person name="Basile A."/>
            <person name="Luo G."/>
            <person name="Schluter A."/>
            <person name="Konstantinidis K.T."/>
            <person name="Angelidaki I."/>
        </authorList>
    </citation>
    <scope>NUCLEOTIDE SEQUENCE [LARGE SCALE GENOMIC DNA]</scope>
    <source>
        <strain evidence="11">AS27yjCOA_65</strain>
    </source>
</reference>
<dbReference type="Proteomes" id="UP000524246">
    <property type="component" value="Unassembled WGS sequence"/>
</dbReference>
<dbReference type="GO" id="GO:0046872">
    <property type="term" value="F:metal ion binding"/>
    <property type="evidence" value="ECO:0007669"/>
    <property type="project" value="UniProtKB-KW"/>
</dbReference>
<dbReference type="PANTHER" id="PTHR11108">
    <property type="entry name" value="FERROCHELATASE"/>
    <property type="match status" value="1"/>
</dbReference>
<keyword evidence="4 9" id="KW-0408">Iron</keyword>
<dbReference type="UniPathway" id="UPA00252">
    <property type="reaction ID" value="UER00325"/>
</dbReference>
<dbReference type="SUPFAM" id="SSF53800">
    <property type="entry name" value="Chelatase"/>
    <property type="match status" value="1"/>
</dbReference>